<keyword evidence="7" id="KW-1185">Reference proteome</keyword>
<evidence type="ECO:0000256" key="2">
    <source>
        <dbReference type="ARBA" id="ARBA00022729"/>
    </source>
</evidence>
<organism evidence="6 7">
    <name type="scientific">Hibiscus sabdariffa</name>
    <name type="common">roselle</name>
    <dbReference type="NCBI Taxonomy" id="183260"/>
    <lineage>
        <taxon>Eukaryota</taxon>
        <taxon>Viridiplantae</taxon>
        <taxon>Streptophyta</taxon>
        <taxon>Embryophyta</taxon>
        <taxon>Tracheophyta</taxon>
        <taxon>Spermatophyta</taxon>
        <taxon>Magnoliopsida</taxon>
        <taxon>eudicotyledons</taxon>
        <taxon>Gunneridae</taxon>
        <taxon>Pentapetalae</taxon>
        <taxon>rosids</taxon>
        <taxon>malvids</taxon>
        <taxon>Malvales</taxon>
        <taxon>Malvaceae</taxon>
        <taxon>Malvoideae</taxon>
        <taxon>Hibiscus</taxon>
    </lineage>
</organism>
<dbReference type="InterPro" id="IPR001087">
    <property type="entry name" value="GDSL"/>
</dbReference>
<dbReference type="Proteomes" id="UP001472677">
    <property type="component" value="Unassembled WGS sequence"/>
</dbReference>
<dbReference type="Gene3D" id="3.40.50.1110">
    <property type="entry name" value="SGNH hydrolase"/>
    <property type="match status" value="1"/>
</dbReference>
<evidence type="ECO:0000256" key="4">
    <source>
        <dbReference type="ARBA" id="ARBA00023180"/>
    </source>
</evidence>
<evidence type="ECO:0000256" key="5">
    <source>
        <dbReference type="SAM" id="SignalP"/>
    </source>
</evidence>
<evidence type="ECO:0000313" key="7">
    <source>
        <dbReference type="Proteomes" id="UP001472677"/>
    </source>
</evidence>
<dbReference type="PANTHER" id="PTHR22835">
    <property type="entry name" value="ZINC FINGER FYVE DOMAIN CONTAINING PROTEIN"/>
    <property type="match status" value="1"/>
</dbReference>
<protein>
    <recommendedName>
        <fullName evidence="8">GDSL esterase/lipase</fullName>
    </recommendedName>
</protein>
<gene>
    <name evidence="6" type="ORF">V6N12_044662</name>
</gene>
<dbReference type="InterPro" id="IPR036514">
    <property type="entry name" value="SGNH_hydro_sf"/>
</dbReference>
<keyword evidence="2 5" id="KW-0732">Signal</keyword>
<dbReference type="EMBL" id="JBBPBM010000244">
    <property type="protein sequence ID" value="KAK8498932.1"/>
    <property type="molecule type" value="Genomic_DNA"/>
</dbReference>
<evidence type="ECO:0008006" key="8">
    <source>
        <dbReference type="Google" id="ProtNLM"/>
    </source>
</evidence>
<reference evidence="6 7" key="1">
    <citation type="journal article" date="2024" name="G3 (Bethesda)">
        <title>Genome assembly of Hibiscus sabdariffa L. provides insights into metabolisms of medicinal natural products.</title>
        <authorList>
            <person name="Kim T."/>
        </authorList>
    </citation>
    <scope>NUCLEOTIDE SEQUENCE [LARGE SCALE GENOMIC DNA]</scope>
    <source>
        <strain evidence="6">TK-2024</strain>
        <tissue evidence="6">Old leaves</tissue>
    </source>
</reference>
<evidence type="ECO:0000256" key="3">
    <source>
        <dbReference type="ARBA" id="ARBA00022801"/>
    </source>
</evidence>
<dbReference type="PANTHER" id="PTHR22835:SF458">
    <property type="entry name" value="GDSL ESTERASE_LIPASE"/>
    <property type="match status" value="1"/>
</dbReference>
<comment type="similarity">
    <text evidence="1">Belongs to the 'GDSL' lipolytic enzyme family.</text>
</comment>
<proteinExistence type="inferred from homology"/>
<dbReference type="Pfam" id="PF00657">
    <property type="entry name" value="Lipase_GDSL"/>
    <property type="match status" value="1"/>
</dbReference>
<dbReference type="CDD" id="cd01837">
    <property type="entry name" value="SGNH_plant_lipase_like"/>
    <property type="match status" value="1"/>
</dbReference>
<sequence length="384" mass="42588">MASLYIHSLIKLAFLCSFWPIITPLSLNYPAVFNFGDSNSDTGGLVAGKAFPLTRLNGQTYFHEFSGRFCDGRLIIDFLMEAMELPYMNPYLESVGSPSFQTGCNFATGGATIQPANAASTNPFSFNLQLSQFFRFKNRVLTLLSKDKELEKYLPAEDYFKKALYTFDIGQNDLDGALYSSASEKQVLDLVSKLMSDLNYGMKVPSGSYIGSTTDELTITAISCFFFSIPRDYMMQSEKNRSNLDEQGCIASHNRAATVFNQKLRDICLQFLAQSPEANITYVDIYSIKLKLISNYSLYGFQQPSMACCGYGGPPLNFDSRIPCGVTKDLNGTTATANPCNNTAEYINWDGNHYTEAANRFVADQILTGNYSDSPHLGALPFVN</sequence>
<feature type="signal peptide" evidence="5">
    <location>
        <begin position="1"/>
        <end position="24"/>
    </location>
</feature>
<evidence type="ECO:0000256" key="1">
    <source>
        <dbReference type="ARBA" id="ARBA00008668"/>
    </source>
</evidence>
<evidence type="ECO:0000313" key="6">
    <source>
        <dbReference type="EMBL" id="KAK8498932.1"/>
    </source>
</evidence>
<feature type="chain" id="PRO_5046302122" description="GDSL esterase/lipase" evidence="5">
    <location>
        <begin position="25"/>
        <end position="384"/>
    </location>
</feature>
<accession>A0ABR2AXI5</accession>
<name>A0ABR2AXI5_9ROSI</name>
<comment type="caution">
    <text evidence="6">The sequence shown here is derived from an EMBL/GenBank/DDBJ whole genome shotgun (WGS) entry which is preliminary data.</text>
</comment>
<keyword evidence="3" id="KW-0378">Hydrolase</keyword>
<dbReference type="InterPro" id="IPR035669">
    <property type="entry name" value="SGNH_plant_lipase-like"/>
</dbReference>
<keyword evidence="4" id="KW-0325">Glycoprotein</keyword>